<protein>
    <recommendedName>
        <fullName evidence="2">ISXO2-like transposase domain-containing protein</fullName>
    </recommendedName>
</protein>
<sequence>MAKDLSSFHMKDLVRGLFRLSRQTRTNVRDVVQRELLERQPMGGQGEIIPVDECLPRGKRNANRGRMLSGEDGPTKHQNNHGGVVDHGPLVFDLLWKRTGELRLFKVEQRHASTLGEKIAQNVLPGTTMHSDEWGAYHCIPRLLDSQGNNMSLDWKFVHHSENFVDPTTRVHTQGIESSWQKAKRRLVRNGKKVPDEHLESHLYCVWCLSLDGRWKCTDPFLRLIEAISRRYPM</sequence>
<dbReference type="OrthoDB" id="6515189at2759"/>
<dbReference type="OMA" id="AYHCIPR"/>
<dbReference type="InterPro" id="IPR024445">
    <property type="entry name" value="Tnp_ISXO2-like"/>
</dbReference>
<evidence type="ECO:0000259" key="2">
    <source>
        <dbReference type="SMART" id="SM01126"/>
    </source>
</evidence>
<feature type="domain" description="ISXO2-like transposase" evidence="2">
    <location>
        <begin position="41"/>
        <end position="190"/>
    </location>
</feature>
<gene>
    <name evidence="3" type="ORF">HPB48_011173</name>
</gene>
<dbReference type="AlphaFoldDB" id="A0A9J6GKP9"/>
<dbReference type="SMART" id="SM01126">
    <property type="entry name" value="DDE_Tnp_IS1595"/>
    <property type="match status" value="1"/>
</dbReference>
<evidence type="ECO:0000313" key="3">
    <source>
        <dbReference type="EMBL" id="KAH9375151.1"/>
    </source>
</evidence>
<dbReference type="PANTHER" id="PTHR47163:SF3">
    <property type="entry name" value="PROTEIN CBG18017"/>
    <property type="match status" value="1"/>
</dbReference>
<comment type="caution">
    <text evidence="3">The sequence shown here is derived from an EMBL/GenBank/DDBJ whole genome shotgun (WGS) entry which is preliminary data.</text>
</comment>
<proteinExistence type="predicted"/>
<reference evidence="3 4" key="1">
    <citation type="journal article" date="2020" name="Cell">
        <title>Large-Scale Comparative Analyses of Tick Genomes Elucidate Their Genetic Diversity and Vector Capacities.</title>
        <authorList>
            <consortium name="Tick Genome and Microbiome Consortium (TIGMIC)"/>
            <person name="Jia N."/>
            <person name="Wang J."/>
            <person name="Shi W."/>
            <person name="Du L."/>
            <person name="Sun Y."/>
            <person name="Zhan W."/>
            <person name="Jiang J.F."/>
            <person name="Wang Q."/>
            <person name="Zhang B."/>
            <person name="Ji P."/>
            <person name="Bell-Sakyi L."/>
            <person name="Cui X.M."/>
            <person name="Yuan T.T."/>
            <person name="Jiang B.G."/>
            <person name="Yang W.F."/>
            <person name="Lam T.T."/>
            <person name="Chang Q.C."/>
            <person name="Ding S.J."/>
            <person name="Wang X.J."/>
            <person name="Zhu J.G."/>
            <person name="Ruan X.D."/>
            <person name="Zhao L."/>
            <person name="Wei J.T."/>
            <person name="Ye R.Z."/>
            <person name="Que T.C."/>
            <person name="Du C.H."/>
            <person name="Zhou Y.H."/>
            <person name="Cheng J.X."/>
            <person name="Dai P.F."/>
            <person name="Guo W.B."/>
            <person name="Han X.H."/>
            <person name="Huang E.J."/>
            <person name="Li L.F."/>
            <person name="Wei W."/>
            <person name="Gao Y.C."/>
            <person name="Liu J.Z."/>
            <person name="Shao H.Z."/>
            <person name="Wang X."/>
            <person name="Wang C.C."/>
            <person name="Yang T.C."/>
            <person name="Huo Q.B."/>
            <person name="Li W."/>
            <person name="Chen H.Y."/>
            <person name="Chen S.E."/>
            <person name="Zhou L.G."/>
            <person name="Ni X.B."/>
            <person name="Tian J.H."/>
            <person name="Sheng Y."/>
            <person name="Liu T."/>
            <person name="Pan Y.S."/>
            <person name="Xia L.Y."/>
            <person name="Li J."/>
            <person name="Zhao F."/>
            <person name="Cao W.C."/>
        </authorList>
    </citation>
    <scope>NUCLEOTIDE SEQUENCE [LARGE SCALE GENOMIC DNA]</scope>
    <source>
        <strain evidence="3">HaeL-2018</strain>
    </source>
</reference>
<feature type="region of interest" description="Disordered" evidence="1">
    <location>
        <begin position="56"/>
        <end position="83"/>
    </location>
</feature>
<evidence type="ECO:0000256" key="1">
    <source>
        <dbReference type="SAM" id="MobiDB-lite"/>
    </source>
</evidence>
<evidence type="ECO:0000313" key="4">
    <source>
        <dbReference type="Proteomes" id="UP000821853"/>
    </source>
</evidence>
<keyword evidence="4" id="KW-1185">Reference proteome</keyword>
<name>A0A9J6GKP9_HAELO</name>
<dbReference type="VEuPathDB" id="VectorBase:HLOH_056872"/>
<dbReference type="EMBL" id="JABSTR010000007">
    <property type="protein sequence ID" value="KAH9375151.1"/>
    <property type="molecule type" value="Genomic_DNA"/>
</dbReference>
<dbReference type="Pfam" id="PF12762">
    <property type="entry name" value="DDE_Tnp_IS1595"/>
    <property type="match status" value="1"/>
</dbReference>
<dbReference type="Proteomes" id="UP000821853">
    <property type="component" value="Chromosome 5"/>
</dbReference>
<accession>A0A9J6GKP9</accession>
<dbReference type="PANTHER" id="PTHR47163">
    <property type="entry name" value="DDE_TNP_IS1595 DOMAIN-CONTAINING PROTEIN"/>
    <property type="match status" value="1"/>
</dbReference>
<dbReference type="InterPro" id="IPR053164">
    <property type="entry name" value="IS1016-like_transposase"/>
</dbReference>
<organism evidence="3 4">
    <name type="scientific">Haemaphysalis longicornis</name>
    <name type="common">Bush tick</name>
    <dbReference type="NCBI Taxonomy" id="44386"/>
    <lineage>
        <taxon>Eukaryota</taxon>
        <taxon>Metazoa</taxon>
        <taxon>Ecdysozoa</taxon>
        <taxon>Arthropoda</taxon>
        <taxon>Chelicerata</taxon>
        <taxon>Arachnida</taxon>
        <taxon>Acari</taxon>
        <taxon>Parasitiformes</taxon>
        <taxon>Ixodida</taxon>
        <taxon>Ixodoidea</taxon>
        <taxon>Ixodidae</taxon>
        <taxon>Haemaphysalinae</taxon>
        <taxon>Haemaphysalis</taxon>
    </lineage>
</organism>